<protein>
    <submittedName>
        <fullName evidence="1">Uncharacterized protein</fullName>
    </submittedName>
</protein>
<organism evidence="1 2">
    <name type="scientific">Polarella glacialis</name>
    <name type="common">Dinoflagellate</name>
    <dbReference type="NCBI Taxonomy" id="89957"/>
    <lineage>
        <taxon>Eukaryota</taxon>
        <taxon>Sar</taxon>
        <taxon>Alveolata</taxon>
        <taxon>Dinophyceae</taxon>
        <taxon>Suessiales</taxon>
        <taxon>Suessiaceae</taxon>
        <taxon>Polarella</taxon>
    </lineage>
</organism>
<reference evidence="1" key="1">
    <citation type="submission" date="2021-02" db="EMBL/GenBank/DDBJ databases">
        <authorList>
            <person name="Dougan E. K."/>
            <person name="Rhodes N."/>
            <person name="Thang M."/>
            <person name="Chan C."/>
        </authorList>
    </citation>
    <scope>NUCLEOTIDE SEQUENCE</scope>
</reference>
<dbReference type="EMBL" id="CAJNNW010008488">
    <property type="protein sequence ID" value="CAE8650090.1"/>
    <property type="molecule type" value="Genomic_DNA"/>
</dbReference>
<gene>
    <name evidence="1" type="ORF">PGLA2088_LOCUS7982</name>
</gene>
<proteinExistence type="predicted"/>
<name>A0A813IGX7_POLGL</name>
<comment type="caution">
    <text evidence="1">The sequence shown here is derived from an EMBL/GenBank/DDBJ whole genome shotgun (WGS) entry which is preliminary data.</text>
</comment>
<evidence type="ECO:0000313" key="2">
    <source>
        <dbReference type="Proteomes" id="UP000626109"/>
    </source>
</evidence>
<dbReference type="Proteomes" id="UP000626109">
    <property type="component" value="Unassembled WGS sequence"/>
</dbReference>
<feature type="non-terminal residue" evidence="1">
    <location>
        <position position="1"/>
    </location>
</feature>
<accession>A0A813IGX7</accession>
<evidence type="ECO:0000313" key="1">
    <source>
        <dbReference type="EMBL" id="CAE8650090.1"/>
    </source>
</evidence>
<dbReference type="AlphaFoldDB" id="A0A813IGX7"/>
<sequence length="59" mass="6292">AGLSRRALVTGTGEVLAMCGRSRTSLPSNMLSAIVFEILRPNGDVWGKLSYEARPGAEE</sequence>